<evidence type="ECO:0000313" key="2">
    <source>
        <dbReference type="EMBL" id="KAA8904478.1"/>
    </source>
</evidence>
<dbReference type="GO" id="GO:0042790">
    <property type="term" value="P:nucleolar large rRNA transcription by RNA polymerase I"/>
    <property type="evidence" value="ECO:0007669"/>
    <property type="project" value="TreeGrafter"/>
</dbReference>
<protein>
    <recommendedName>
        <fullName evidence="4">RNA polymerase I-specific initiation factor-domain-containing protein</fullName>
    </recommendedName>
</protein>
<dbReference type="EMBL" id="VXIS01000108">
    <property type="protein sequence ID" value="KAA8904478.1"/>
    <property type="molecule type" value="Genomic_DNA"/>
</dbReference>
<dbReference type="InterPro" id="IPR007224">
    <property type="entry name" value="TIF_Rrn11"/>
</dbReference>
<dbReference type="OrthoDB" id="2159786at2759"/>
<dbReference type="Pfam" id="PF04090">
    <property type="entry name" value="Rrn11"/>
    <property type="match status" value="1"/>
</dbReference>
<sequence length="268" mass="30477">MNPPTEPYSFFSLPLYPTRKSVPRTRKRSRSPPSSDAESLPPGWAAINKRPSPSRAPSPPSDDDPLHRPAVSRRGRHTAGPAARAFACLLRARDVDVRTIWGVGLALLVRRGDVGVAVEFLERLALFYPYRSRLHSHHPLLSPEARKKERKPPFHSALEFQPELFALLIEASRPERIKERLEELMLTPPFSDMVGLVCLRGMVSLWVADVEREMGVGGRRAELRREARRDFESVRAKGGMVPEGLWEALDEEERDMQEEDRDMEMVDL</sequence>
<keyword evidence="3" id="KW-1185">Reference proteome</keyword>
<dbReference type="InterPro" id="IPR053029">
    <property type="entry name" value="RNA_pol_I-specific_init_factor"/>
</dbReference>
<dbReference type="Proteomes" id="UP000326924">
    <property type="component" value="Unassembled WGS sequence"/>
</dbReference>
<dbReference type="GO" id="GO:0070860">
    <property type="term" value="C:RNA polymerase I core factor complex"/>
    <property type="evidence" value="ECO:0007669"/>
    <property type="project" value="TreeGrafter"/>
</dbReference>
<evidence type="ECO:0000256" key="1">
    <source>
        <dbReference type="SAM" id="MobiDB-lite"/>
    </source>
</evidence>
<dbReference type="AlphaFoldDB" id="A0A5J5EV52"/>
<dbReference type="PANTHER" id="PTHR28244:SF1">
    <property type="entry name" value="RNA POLYMERASE I-SPECIFIC TRANSCRIPTION INITIATION FACTOR RRN11"/>
    <property type="match status" value="1"/>
</dbReference>
<name>A0A5J5EV52_9PEZI</name>
<dbReference type="GO" id="GO:0017025">
    <property type="term" value="F:TBP-class protein binding"/>
    <property type="evidence" value="ECO:0007669"/>
    <property type="project" value="TreeGrafter"/>
</dbReference>
<comment type="caution">
    <text evidence="2">The sequence shown here is derived from an EMBL/GenBank/DDBJ whole genome shotgun (WGS) entry which is preliminary data.</text>
</comment>
<feature type="region of interest" description="Disordered" evidence="1">
    <location>
        <begin position="19"/>
        <end position="78"/>
    </location>
</feature>
<evidence type="ECO:0000313" key="3">
    <source>
        <dbReference type="Proteomes" id="UP000326924"/>
    </source>
</evidence>
<reference evidence="2 3" key="1">
    <citation type="submission" date="2019-09" db="EMBL/GenBank/DDBJ databases">
        <title>Draft genome of the ectomycorrhizal ascomycete Sphaerosporella brunnea.</title>
        <authorList>
            <consortium name="DOE Joint Genome Institute"/>
            <person name="Benucci G.M."/>
            <person name="Marozzi G."/>
            <person name="Antonielli L."/>
            <person name="Sanchez S."/>
            <person name="Marco P."/>
            <person name="Wang X."/>
            <person name="Falini L.B."/>
            <person name="Barry K."/>
            <person name="Haridas S."/>
            <person name="Lipzen A."/>
            <person name="Labutti K."/>
            <person name="Grigoriev I.V."/>
            <person name="Murat C."/>
            <person name="Martin F."/>
            <person name="Albertini E."/>
            <person name="Donnini D."/>
            <person name="Bonito G."/>
        </authorList>
    </citation>
    <scope>NUCLEOTIDE SEQUENCE [LARGE SCALE GENOMIC DNA]</scope>
    <source>
        <strain evidence="2 3">Sb_GMNB300</strain>
    </source>
</reference>
<dbReference type="PANTHER" id="PTHR28244">
    <property type="entry name" value="RNA POLYMERASE I-SPECIFIC TRANSCRIPTION INITIATION FACTOR RRN11"/>
    <property type="match status" value="1"/>
</dbReference>
<dbReference type="GO" id="GO:0001164">
    <property type="term" value="F:RNA polymerase I core promoter sequence-specific DNA binding"/>
    <property type="evidence" value="ECO:0007669"/>
    <property type="project" value="InterPro"/>
</dbReference>
<dbReference type="InParanoid" id="A0A5J5EV52"/>
<accession>A0A5J5EV52</accession>
<proteinExistence type="predicted"/>
<organism evidence="2 3">
    <name type="scientific">Sphaerosporella brunnea</name>
    <dbReference type="NCBI Taxonomy" id="1250544"/>
    <lineage>
        <taxon>Eukaryota</taxon>
        <taxon>Fungi</taxon>
        <taxon>Dikarya</taxon>
        <taxon>Ascomycota</taxon>
        <taxon>Pezizomycotina</taxon>
        <taxon>Pezizomycetes</taxon>
        <taxon>Pezizales</taxon>
        <taxon>Pyronemataceae</taxon>
        <taxon>Sphaerosporella</taxon>
    </lineage>
</organism>
<gene>
    <name evidence="2" type="ORF">FN846DRAFT_779650</name>
</gene>
<dbReference type="GO" id="GO:0001181">
    <property type="term" value="F:RNA polymerase I general transcription initiation factor activity"/>
    <property type="evidence" value="ECO:0007669"/>
    <property type="project" value="InterPro"/>
</dbReference>
<feature type="compositionally biased region" description="Basic residues" evidence="1">
    <location>
        <begin position="21"/>
        <end position="30"/>
    </location>
</feature>
<evidence type="ECO:0008006" key="4">
    <source>
        <dbReference type="Google" id="ProtNLM"/>
    </source>
</evidence>